<accession>A0ABX5R349</accession>
<evidence type="ECO:0000256" key="1">
    <source>
        <dbReference type="SAM" id="Phobius"/>
    </source>
</evidence>
<proteinExistence type="predicted"/>
<keyword evidence="1" id="KW-0812">Transmembrane</keyword>
<dbReference type="Proteomes" id="UP000288804">
    <property type="component" value="Chromosome"/>
</dbReference>
<keyword evidence="1" id="KW-0472">Membrane</keyword>
<feature type="transmembrane region" description="Helical" evidence="1">
    <location>
        <begin position="187"/>
        <end position="208"/>
    </location>
</feature>
<evidence type="ECO:0000313" key="3">
    <source>
        <dbReference type="Proteomes" id="UP000288804"/>
    </source>
</evidence>
<organism evidence="2 3">
    <name type="scientific">Yersinia hibernica</name>
    <dbReference type="NCBI Taxonomy" id="2339259"/>
    <lineage>
        <taxon>Bacteria</taxon>
        <taxon>Pseudomonadati</taxon>
        <taxon>Pseudomonadota</taxon>
        <taxon>Gammaproteobacteria</taxon>
        <taxon>Enterobacterales</taxon>
        <taxon>Yersiniaceae</taxon>
        <taxon>Yersinia</taxon>
    </lineage>
</organism>
<sequence>MKSEDIFKQILIADTLLSFNGIIPSLSDFQQKLIMLITEFGQALKSEQHPPIEIDRLCHQLCHYLDKRVDSIIKDKGLNWDGYLLLDYFYGYSMPLPTDHVSLEALLNSDDKIIYHYAFKILLLSRNLPVRDIKSQQLIARYSHKFVPLNLAITDDEINVEPDLVEVACAIKAPVENVLTPVPNSHWRSLSISFFVLTLMLSAFWFWCARYLGDMS</sequence>
<name>A0ABX5R349_9GAMM</name>
<dbReference type="RefSeq" id="WP_129197949.1">
    <property type="nucleotide sequence ID" value="NZ_CABHXI010000017.1"/>
</dbReference>
<reference evidence="3" key="1">
    <citation type="submission" date="2018-09" db="EMBL/GenBank/DDBJ databases">
        <title>Yersinia hibernicus sp. nov.</title>
        <authorList>
            <person name="Nguyen S.V."/>
            <person name="Mundanda D.M."/>
            <person name="Anes J."/>
            <person name="Fanning S."/>
        </authorList>
    </citation>
    <scope>NUCLEOTIDE SEQUENCE [LARGE SCALE GENOMIC DNA]</scope>
    <source>
        <strain evidence="3">CFS1934</strain>
    </source>
</reference>
<dbReference type="EMBL" id="CP032487">
    <property type="protein sequence ID" value="QAX80036.1"/>
    <property type="molecule type" value="Genomic_DNA"/>
</dbReference>
<evidence type="ECO:0008006" key="4">
    <source>
        <dbReference type="Google" id="ProtNLM"/>
    </source>
</evidence>
<gene>
    <name evidence="2" type="ORF">D5F51_16685</name>
</gene>
<keyword evidence="3" id="KW-1185">Reference proteome</keyword>
<evidence type="ECO:0000313" key="2">
    <source>
        <dbReference type="EMBL" id="QAX80036.1"/>
    </source>
</evidence>
<keyword evidence="1" id="KW-1133">Transmembrane helix</keyword>
<protein>
    <recommendedName>
        <fullName evidence="4">DotU family type IV/VI secretion system protein</fullName>
    </recommendedName>
</protein>